<dbReference type="RefSeq" id="WP_256399317.1">
    <property type="nucleotide sequence ID" value="NZ_JANHJR010000001.1"/>
</dbReference>
<feature type="transmembrane region" description="Helical" evidence="1">
    <location>
        <begin position="260"/>
        <end position="278"/>
    </location>
</feature>
<feature type="transmembrane region" description="Helical" evidence="1">
    <location>
        <begin position="120"/>
        <end position="143"/>
    </location>
</feature>
<feature type="transmembrane region" description="Helical" evidence="1">
    <location>
        <begin position="194"/>
        <end position="215"/>
    </location>
</feature>
<feature type="transmembrane region" description="Helical" evidence="1">
    <location>
        <begin position="375"/>
        <end position="396"/>
    </location>
</feature>
<feature type="transmembrane region" description="Helical" evidence="1">
    <location>
        <begin position="155"/>
        <end position="174"/>
    </location>
</feature>
<proteinExistence type="predicted"/>
<feature type="transmembrane region" description="Helical" evidence="1">
    <location>
        <begin position="402"/>
        <end position="423"/>
    </location>
</feature>
<keyword evidence="3" id="KW-1185">Reference proteome</keyword>
<dbReference type="SUPFAM" id="SSF81442">
    <property type="entry name" value="Cytochrome c oxidase subunit I-like"/>
    <property type="match status" value="1"/>
</dbReference>
<dbReference type="AlphaFoldDB" id="A0ABD6DFR5"/>
<keyword evidence="1" id="KW-1133">Transmembrane helix</keyword>
<evidence type="ECO:0000256" key="1">
    <source>
        <dbReference type="SAM" id="Phobius"/>
    </source>
</evidence>
<feature type="transmembrane region" description="Helical" evidence="1">
    <location>
        <begin position="330"/>
        <end position="354"/>
    </location>
</feature>
<comment type="caution">
    <text evidence="2">The sequence shown here is derived from an EMBL/GenBank/DDBJ whole genome shotgun (WGS) entry which is preliminary data.</text>
</comment>
<feature type="transmembrane region" description="Helical" evidence="1">
    <location>
        <begin position="290"/>
        <end position="310"/>
    </location>
</feature>
<reference evidence="2 3" key="1">
    <citation type="journal article" date="2019" name="Int. J. Syst. Evol. Microbiol.">
        <title>The Global Catalogue of Microorganisms (GCM) 10K type strain sequencing project: providing services to taxonomists for standard genome sequencing and annotation.</title>
        <authorList>
            <consortium name="The Broad Institute Genomics Platform"/>
            <consortium name="The Broad Institute Genome Sequencing Center for Infectious Disease"/>
            <person name="Wu L."/>
            <person name="Ma J."/>
        </authorList>
    </citation>
    <scope>NUCLEOTIDE SEQUENCE [LARGE SCALE GENOMIC DNA]</scope>
    <source>
        <strain evidence="2 3">CGMCC 1.10390</strain>
    </source>
</reference>
<feature type="transmembrane region" description="Helical" evidence="1">
    <location>
        <begin position="93"/>
        <end position="114"/>
    </location>
</feature>
<feature type="transmembrane region" description="Helical" evidence="1">
    <location>
        <begin position="60"/>
        <end position="81"/>
    </location>
</feature>
<evidence type="ECO:0000313" key="3">
    <source>
        <dbReference type="Proteomes" id="UP001597034"/>
    </source>
</evidence>
<keyword evidence="1" id="KW-0472">Membrane</keyword>
<accession>A0ABD6DFR5</accession>
<dbReference type="EMBL" id="JBHUDO010000002">
    <property type="protein sequence ID" value="MFD1645171.1"/>
    <property type="molecule type" value="Genomic_DNA"/>
</dbReference>
<sequence length="444" mass="46234">MSAIPGDLDTDSQPPMAVPLRHFVVGFGFLVAAAALRVAIAADATGVADAVSGIAPLAHVHLLLVGWVCITIAGAMTQFVPVWSGTSLHSQRLAAVQLWLLTLGVTGLVVAMLAGRLALLPVAGAVLALGFWTLAYNVGRTLVAAHPLDVTERHFLLALGFFVLVTVLGVVLAIDFTRGLLGVGTVPRTRVVAAHATLAVFGAVLTTVFGALYQLATMFTQTELDRLDGLLAGFETVAFPVGVLALAGGRLVANVPLARAGGLLVVASVAAVGIVLGRRLHAARVPRTPMLTRYAIAAVGMIGWAVATTPTWLRDPTALDARFGAGFDSLALFVVGFVVLGTLYHVVPFVVWIHRYADRLGYEPVPMIDDLYDDRLATVDLVATAGGACCLVAADWAFAPSWLVLAGGALFLLGTLVFSANLLRVVRVHGNGVLPTLVGTAPSE</sequence>
<feature type="transmembrane region" description="Helical" evidence="1">
    <location>
        <begin position="227"/>
        <end position="248"/>
    </location>
</feature>
<gene>
    <name evidence="2" type="ORF">ACFSBL_05700</name>
</gene>
<keyword evidence="1" id="KW-0812">Transmembrane</keyword>
<name>A0ABD6DFR5_9EURY</name>
<dbReference type="Gene3D" id="1.20.210.10">
    <property type="entry name" value="Cytochrome c oxidase-like, subunit I domain"/>
    <property type="match status" value="1"/>
</dbReference>
<evidence type="ECO:0000313" key="2">
    <source>
        <dbReference type="EMBL" id="MFD1645171.1"/>
    </source>
</evidence>
<feature type="transmembrane region" description="Helical" evidence="1">
    <location>
        <begin position="20"/>
        <end position="40"/>
    </location>
</feature>
<organism evidence="2 3">
    <name type="scientific">Haloarchaeobius litoreus</name>
    <dbReference type="NCBI Taxonomy" id="755306"/>
    <lineage>
        <taxon>Archaea</taxon>
        <taxon>Methanobacteriati</taxon>
        <taxon>Methanobacteriota</taxon>
        <taxon>Stenosarchaea group</taxon>
        <taxon>Halobacteria</taxon>
        <taxon>Halobacteriales</taxon>
        <taxon>Halorubellaceae</taxon>
        <taxon>Haloarchaeobius</taxon>
    </lineage>
</organism>
<dbReference type="InterPro" id="IPR036927">
    <property type="entry name" value="Cyt_c_oxase-like_su1_sf"/>
</dbReference>
<protein>
    <recommendedName>
        <fullName evidence="4">Cytochrome C and Quinol oxidase polypeptide I</fullName>
    </recommendedName>
</protein>
<dbReference type="Proteomes" id="UP001597034">
    <property type="component" value="Unassembled WGS sequence"/>
</dbReference>
<evidence type="ECO:0008006" key="4">
    <source>
        <dbReference type="Google" id="ProtNLM"/>
    </source>
</evidence>